<proteinExistence type="predicted"/>
<reference evidence="1 2" key="1">
    <citation type="journal article" date="2021" name="Plant Biotechnol. J.">
        <title>Multi-omics assisted identification of the key and species-specific regulatory components of drought-tolerant mechanisms in Gossypium stocksii.</title>
        <authorList>
            <person name="Yu D."/>
            <person name="Ke L."/>
            <person name="Zhang D."/>
            <person name="Wu Y."/>
            <person name="Sun Y."/>
            <person name="Mei J."/>
            <person name="Sun J."/>
            <person name="Sun Y."/>
        </authorList>
    </citation>
    <scope>NUCLEOTIDE SEQUENCE [LARGE SCALE GENOMIC DNA]</scope>
    <source>
        <strain evidence="2">cv. E1</strain>
        <tissue evidence="1">Leaf</tissue>
    </source>
</reference>
<name>A0A9D3US62_9ROSI</name>
<dbReference type="OrthoDB" id="1436896at2759"/>
<protein>
    <submittedName>
        <fullName evidence="1">Uncharacterized protein</fullName>
    </submittedName>
</protein>
<keyword evidence="2" id="KW-1185">Reference proteome</keyword>
<comment type="caution">
    <text evidence="1">The sequence shown here is derived from an EMBL/GenBank/DDBJ whole genome shotgun (WGS) entry which is preliminary data.</text>
</comment>
<evidence type="ECO:0000313" key="1">
    <source>
        <dbReference type="EMBL" id="KAH1056442.1"/>
    </source>
</evidence>
<sequence length="100" mass="11612">MDVSIATEAQIDQLRGNTFYRQSLKPTVISIVEEFYPNFLEVQDNYVFKRGIYVDVSPIAVEAIHRTPHYAPGFYENLYEDGVDYDEIINFLTKGRGNWV</sequence>
<dbReference type="Proteomes" id="UP000828251">
    <property type="component" value="Unassembled WGS sequence"/>
</dbReference>
<accession>A0A9D3US62</accession>
<dbReference type="AlphaFoldDB" id="A0A9D3US62"/>
<organism evidence="1 2">
    <name type="scientific">Gossypium stocksii</name>
    <dbReference type="NCBI Taxonomy" id="47602"/>
    <lineage>
        <taxon>Eukaryota</taxon>
        <taxon>Viridiplantae</taxon>
        <taxon>Streptophyta</taxon>
        <taxon>Embryophyta</taxon>
        <taxon>Tracheophyta</taxon>
        <taxon>Spermatophyta</taxon>
        <taxon>Magnoliopsida</taxon>
        <taxon>eudicotyledons</taxon>
        <taxon>Gunneridae</taxon>
        <taxon>Pentapetalae</taxon>
        <taxon>rosids</taxon>
        <taxon>malvids</taxon>
        <taxon>Malvales</taxon>
        <taxon>Malvaceae</taxon>
        <taxon>Malvoideae</taxon>
        <taxon>Gossypium</taxon>
    </lineage>
</organism>
<dbReference type="EMBL" id="JAIQCV010000010">
    <property type="protein sequence ID" value="KAH1056442.1"/>
    <property type="molecule type" value="Genomic_DNA"/>
</dbReference>
<gene>
    <name evidence="1" type="ORF">J1N35_034507</name>
</gene>
<evidence type="ECO:0000313" key="2">
    <source>
        <dbReference type="Proteomes" id="UP000828251"/>
    </source>
</evidence>